<gene>
    <name evidence="1" type="ORF">R3Q59_39030</name>
</gene>
<evidence type="ECO:0000313" key="1">
    <source>
        <dbReference type="EMBL" id="MDV6286482.1"/>
    </source>
</evidence>
<name>A0ABU4CSC4_RHOJO</name>
<dbReference type="SUPFAM" id="SSF51182">
    <property type="entry name" value="RmlC-like cupins"/>
    <property type="match status" value="1"/>
</dbReference>
<dbReference type="RefSeq" id="WP_317571516.1">
    <property type="nucleotide sequence ID" value="NZ_JAWLKA010000039.1"/>
</dbReference>
<dbReference type="Proteomes" id="UP001185737">
    <property type="component" value="Unassembled WGS sequence"/>
</dbReference>
<dbReference type="Gene3D" id="2.60.120.10">
    <property type="entry name" value="Jelly Rolls"/>
    <property type="match status" value="1"/>
</dbReference>
<proteinExistence type="predicted"/>
<keyword evidence="2" id="KW-1185">Reference proteome</keyword>
<dbReference type="EMBL" id="JAWLKA010000039">
    <property type="protein sequence ID" value="MDV6286482.1"/>
    <property type="molecule type" value="Genomic_DNA"/>
</dbReference>
<protein>
    <submittedName>
        <fullName evidence="1">Cupin domain-containing protein</fullName>
    </submittedName>
</protein>
<accession>A0ABU4CSC4</accession>
<evidence type="ECO:0000313" key="2">
    <source>
        <dbReference type="Proteomes" id="UP001185737"/>
    </source>
</evidence>
<organism evidence="1 2">
    <name type="scientific">Rhodococcus jostii</name>
    <dbReference type="NCBI Taxonomy" id="132919"/>
    <lineage>
        <taxon>Bacteria</taxon>
        <taxon>Bacillati</taxon>
        <taxon>Actinomycetota</taxon>
        <taxon>Actinomycetes</taxon>
        <taxon>Mycobacteriales</taxon>
        <taxon>Nocardiaceae</taxon>
        <taxon>Rhodococcus</taxon>
    </lineage>
</organism>
<sequence>MSKSGEASRVSADSLDSLPFERYELPAESVIEGDPQVDVAPIWQSADDRIIVSTARFSSGTLDYAQTADELIYVVAGRMLVDDGSGKWVECSAGSLVRLSAGTTFRKQISDNYEEISIMYSDSPVVM</sequence>
<dbReference type="InterPro" id="IPR014710">
    <property type="entry name" value="RmlC-like_jellyroll"/>
</dbReference>
<comment type="caution">
    <text evidence="1">The sequence shown here is derived from an EMBL/GenBank/DDBJ whole genome shotgun (WGS) entry which is preliminary data.</text>
</comment>
<reference evidence="1 2" key="1">
    <citation type="submission" date="2023-10" db="EMBL/GenBank/DDBJ databases">
        <title>Development of a sustainable strategy for remediation of hydrocarbon-contaminated territories based on the waste exchange concept.</title>
        <authorList>
            <person name="Krivoruchko A."/>
        </authorList>
    </citation>
    <scope>NUCLEOTIDE SEQUENCE [LARGE SCALE GENOMIC DNA]</scope>
    <source>
        <strain evidence="1 2">IEGM 60</strain>
    </source>
</reference>
<dbReference type="InterPro" id="IPR011051">
    <property type="entry name" value="RmlC_Cupin_sf"/>
</dbReference>